<dbReference type="Ensembl" id="ENSCAFT00040041087.1">
    <property type="protein sequence ID" value="ENSCAFP00040035823.1"/>
    <property type="gene ID" value="ENSCAFG00040022098.1"/>
</dbReference>
<keyword evidence="5 11" id="KW-1133">Transmembrane helix</keyword>
<comment type="catalytic activity">
    <reaction evidence="10">
        <text>D-aspartate(out) + K(+)(in) + 3 Na(+)(out) + H(+)(out) = D-aspartate(in) + K(+)(out) + 3 Na(+)(in) + H(+)(in)</text>
        <dbReference type="Rhea" id="RHEA:71379"/>
        <dbReference type="ChEBI" id="CHEBI:15378"/>
        <dbReference type="ChEBI" id="CHEBI:29101"/>
        <dbReference type="ChEBI" id="CHEBI:29103"/>
        <dbReference type="ChEBI" id="CHEBI:29990"/>
    </reaction>
</comment>
<keyword evidence="3 11" id="KW-0812">Transmembrane</keyword>
<reference evidence="13" key="1">
    <citation type="submission" date="2018-10" db="EMBL/GenBank/DDBJ databases">
        <title>De novo assembly of a Great Dane genome.</title>
        <authorList>
            <person name="Kidd J.M."/>
            <person name="Pendleton A.L."/>
            <person name="Shen F."/>
            <person name="Emery S."/>
        </authorList>
    </citation>
    <scope>NUCLEOTIDE SEQUENCE [LARGE SCALE GENOMIC DNA]</scope>
    <source>
        <strain evidence="13">Great Dane</strain>
    </source>
</reference>
<dbReference type="Pfam" id="PF00375">
    <property type="entry name" value="SDF"/>
    <property type="match status" value="1"/>
</dbReference>
<feature type="transmembrane region" description="Helical" evidence="11">
    <location>
        <begin position="123"/>
        <end position="142"/>
    </location>
</feature>
<evidence type="ECO:0000256" key="3">
    <source>
        <dbReference type="ARBA" id="ARBA00022692"/>
    </source>
</evidence>
<proteinExistence type="inferred from homology"/>
<dbReference type="PRINTS" id="PR00173">
    <property type="entry name" value="EDTRNSPORT"/>
</dbReference>
<dbReference type="GO" id="GO:0070778">
    <property type="term" value="P:L-aspartate transmembrane transport"/>
    <property type="evidence" value="ECO:0007669"/>
    <property type="project" value="UniProtKB-ARBA"/>
</dbReference>
<feature type="transmembrane region" description="Helical" evidence="11">
    <location>
        <begin position="402"/>
        <end position="428"/>
    </location>
</feature>
<dbReference type="GO" id="GO:0016020">
    <property type="term" value="C:membrane"/>
    <property type="evidence" value="ECO:0007669"/>
    <property type="project" value="UniProtKB-SubCell"/>
</dbReference>
<dbReference type="FunFam" id="1.10.3860.10:FF:000002">
    <property type="entry name" value="Amino acid transporter"/>
    <property type="match status" value="1"/>
</dbReference>
<keyword evidence="6 11" id="KW-0472">Membrane</keyword>
<dbReference type="PROSITE" id="PS00714">
    <property type="entry name" value="NA_DICARBOXYL_SYMP_2"/>
    <property type="match status" value="1"/>
</dbReference>
<dbReference type="GO" id="GO:0015813">
    <property type="term" value="P:L-glutamate transmembrane transport"/>
    <property type="evidence" value="ECO:0007669"/>
    <property type="project" value="UniProtKB-ARBA"/>
</dbReference>
<evidence type="ECO:0000256" key="9">
    <source>
        <dbReference type="ARBA" id="ARBA00048715"/>
    </source>
</evidence>
<sequence length="627" mass="68193">MSSHGNSLFLRESGQRLGRVGWLQRLQESLQQRALRTRLRLQTMTREHVLRFLRRNAFILLTVSAVVIGEPAGRGRDFREIPPCAHLCSSHSFSPARGCATTPSFASHVRTHSPKWGGVTQPLHGVFLLVLGVSLAFALRPYQLTYRQIKYFSFPGELLMRMLQMLVLPLIVSSLVTGMASLDNKATGRMGMRAAVYYMVTTVIAVFIGILMVTIIHPGKGSKEGLHREGRIETIPTADAFMDLVRNMFPPNLVEACFKQFKTQYSTRLVTRTIVRTENGSELGTSMPPPSSMDNGTSLLENVTWALGTLQEVLSFEETVPVPGSANGINALGLVVFSVAFGLVIGGMKHKGRVLRDFFDSLNEAIMRMVGIIIWYAPVGILFLIAGKILEMEDMAVLGGQLGMYTLTVIVGLFLHAGGVLPLIYFLITHRNPFPFIGGVLQALITAMGTSSSSATLPITFRCLEEGLGVDRRITRFVLPVGATVNMDGTALYEALAAIFIAQVNNYELNLGQITTISITATAASVGAAGIPQAGLVTMVIVLTSVGLPTEDITLIIAVDWFLDRLRTMTNVLGDSIGAAVIEHLSQRELELQEAELTLPSLGKPYKSLMAQEKGASRGRGGNESAM</sequence>
<dbReference type="OrthoDB" id="5877963at2759"/>
<comment type="catalytic activity">
    <reaction evidence="9">
        <text>K(+)(in) + L-aspartate(out) + 3 Na(+)(out) + H(+)(out) = K(+)(out) + L-aspartate(in) + 3 Na(+)(in) + H(+)(in)</text>
        <dbReference type="Rhea" id="RHEA:70851"/>
        <dbReference type="ChEBI" id="CHEBI:15378"/>
        <dbReference type="ChEBI" id="CHEBI:29101"/>
        <dbReference type="ChEBI" id="CHEBI:29103"/>
        <dbReference type="ChEBI" id="CHEBI:29991"/>
    </reaction>
</comment>
<dbReference type="Gene3D" id="1.10.3860.10">
    <property type="entry name" value="Sodium:dicarboxylate symporter"/>
    <property type="match status" value="1"/>
</dbReference>
<feature type="transmembrane region" description="Helical" evidence="11">
    <location>
        <begin position="329"/>
        <end position="348"/>
    </location>
</feature>
<evidence type="ECO:0000256" key="1">
    <source>
        <dbReference type="ARBA" id="ARBA00004141"/>
    </source>
</evidence>
<evidence type="ECO:0000256" key="10">
    <source>
        <dbReference type="ARBA" id="ARBA00049118"/>
    </source>
</evidence>
<name>A0A8C0PF07_CANLF</name>
<protein>
    <recommendedName>
        <fullName evidence="11">Amino acid transporter</fullName>
    </recommendedName>
</protein>
<dbReference type="GO" id="GO:0150104">
    <property type="term" value="P:transport across blood-brain barrier"/>
    <property type="evidence" value="ECO:0007669"/>
    <property type="project" value="UniProtKB-ARBA"/>
</dbReference>
<organism evidence="12 14">
    <name type="scientific">Canis lupus familiaris</name>
    <name type="common">Dog</name>
    <name type="synonym">Canis familiaris</name>
    <dbReference type="NCBI Taxonomy" id="9615"/>
    <lineage>
        <taxon>Eukaryota</taxon>
        <taxon>Metazoa</taxon>
        <taxon>Chordata</taxon>
        <taxon>Craniata</taxon>
        <taxon>Vertebrata</taxon>
        <taxon>Euteleostomi</taxon>
        <taxon>Mammalia</taxon>
        <taxon>Eutheria</taxon>
        <taxon>Laurasiatheria</taxon>
        <taxon>Carnivora</taxon>
        <taxon>Caniformia</taxon>
        <taxon>Canidae</taxon>
        <taxon>Canis</taxon>
    </lineage>
</organism>
<evidence type="ECO:0000256" key="8">
    <source>
        <dbReference type="ARBA" id="ARBA00047601"/>
    </source>
</evidence>
<dbReference type="PANTHER" id="PTHR11958">
    <property type="entry name" value="SODIUM/DICARBOXYLATE SYMPORTER-RELATED"/>
    <property type="match status" value="1"/>
</dbReference>
<evidence type="ECO:0000256" key="4">
    <source>
        <dbReference type="ARBA" id="ARBA00022847"/>
    </source>
</evidence>
<comment type="catalytic activity">
    <reaction evidence="8">
        <text>K(+)(in) + L-glutamate(out) + 3 Na(+)(out) + H(+)(out) = K(+)(out) + L-glutamate(in) + 3 Na(+)(in) + H(+)(in)</text>
        <dbReference type="Rhea" id="RHEA:70699"/>
        <dbReference type="ChEBI" id="CHEBI:15378"/>
        <dbReference type="ChEBI" id="CHEBI:29101"/>
        <dbReference type="ChEBI" id="CHEBI:29103"/>
        <dbReference type="ChEBI" id="CHEBI:29985"/>
    </reaction>
</comment>
<evidence type="ECO:0000256" key="2">
    <source>
        <dbReference type="ARBA" id="ARBA00022448"/>
    </source>
</evidence>
<evidence type="ECO:0000313" key="14">
    <source>
        <dbReference type="Proteomes" id="UP000694429"/>
    </source>
</evidence>
<dbReference type="Ensembl" id="ENSCAFT00030044988.1">
    <property type="protein sequence ID" value="ENSCAFP00030039283.1"/>
    <property type="gene ID" value="ENSCAFG00030024425.1"/>
</dbReference>
<evidence type="ECO:0000313" key="13">
    <source>
        <dbReference type="Ensembl" id="ENSCAFP00040035823.1"/>
    </source>
</evidence>
<reference evidence="12" key="3">
    <citation type="submission" date="2025-05" db="UniProtKB">
        <authorList>
            <consortium name="Ensembl"/>
        </authorList>
    </citation>
    <scope>IDENTIFICATION</scope>
</reference>
<accession>A0A8C0PF07</accession>
<feature type="transmembrane region" description="Helical" evidence="11">
    <location>
        <begin position="369"/>
        <end position="390"/>
    </location>
</feature>
<dbReference type="AlphaFoldDB" id="A0A8C0PF07"/>
<evidence type="ECO:0000256" key="7">
    <source>
        <dbReference type="ARBA" id="ARBA00023180"/>
    </source>
</evidence>
<dbReference type="GO" id="GO:0015293">
    <property type="term" value="F:symporter activity"/>
    <property type="evidence" value="ECO:0007669"/>
    <property type="project" value="UniProtKB-UniRule"/>
</dbReference>
<reference evidence="12" key="2">
    <citation type="submission" date="2019-03" db="EMBL/GenBank/DDBJ databases">
        <authorList>
            <person name="Warren W.C."/>
            <person name="Johnson G.S."/>
        </authorList>
    </citation>
    <scope>NUCLEOTIDE SEQUENCE [LARGE SCALE GENOMIC DNA]</scope>
    <source>
        <strain evidence="12">Basenji</strain>
    </source>
</reference>
<evidence type="ECO:0000256" key="5">
    <source>
        <dbReference type="ARBA" id="ARBA00022989"/>
    </source>
</evidence>
<dbReference type="PROSITE" id="PS00713">
    <property type="entry name" value="NA_DICARBOXYL_SYMP_1"/>
    <property type="match status" value="1"/>
</dbReference>
<evidence type="ECO:0000313" key="12">
    <source>
        <dbReference type="Ensembl" id="ENSCAFP00030039283.1"/>
    </source>
</evidence>
<comment type="similarity">
    <text evidence="11">Belongs to the dicarboxylate/amino acid:cation symporter (DAACS) (TC 2.A.23) family.</text>
</comment>
<comment type="subcellular location">
    <subcellularLocation>
        <location evidence="1 11">Membrane</location>
        <topology evidence="1 11">Multi-pass membrane protein</topology>
    </subcellularLocation>
</comment>
<keyword evidence="2 11" id="KW-0813">Transport</keyword>
<dbReference type="InterPro" id="IPR018107">
    <property type="entry name" value="Na-dicarboxylate_symporter_CS"/>
</dbReference>
<evidence type="ECO:0000256" key="11">
    <source>
        <dbReference type="RuleBase" id="RU361216"/>
    </source>
</evidence>
<dbReference type="Proteomes" id="UP000694542">
    <property type="component" value="Chromosome 20"/>
</dbReference>
<dbReference type="SUPFAM" id="SSF118215">
    <property type="entry name" value="Proton glutamate symport protein"/>
    <property type="match status" value="1"/>
</dbReference>
<feature type="transmembrane region" description="Helical" evidence="11">
    <location>
        <begin position="194"/>
        <end position="216"/>
    </location>
</feature>
<dbReference type="GO" id="GO:0070633">
    <property type="term" value="P:transepithelial transport"/>
    <property type="evidence" value="ECO:0007669"/>
    <property type="project" value="UniProtKB-ARBA"/>
</dbReference>
<dbReference type="InterPro" id="IPR036458">
    <property type="entry name" value="Na:dicarbo_symporter_sf"/>
</dbReference>
<dbReference type="InterPro" id="IPR001991">
    <property type="entry name" value="Na-dicarboxylate_symporter"/>
</dbReference>
<keyword evidence="7" id="KW-0325">Glycoprotein</keyword>
<gene>
    <name evidence="12" type="primary">SLC1A6</name>
</gene>
<dbReference type="PANTHER" id="PTHR11958:SF67">
    <property type="entry name" value="EXCITATORY AMINO ACID TRANSPORTER 4"/>
    <property type="match status" value="1"/>
</dbReference>
<keyword evidence="4 11" id="KW-0769">Symport</keyword>
<dbReference type="InterPro" id="IPR050746">
    <property type="entry name" value="DAACS"/>
</dbReference>
<dbReference type="Proteomes" id="UP000694429">
    <property type="component" value="Chromosome 20"/>
</dbReference>
<evidence type="ECO:0000256" key="6">
    <source>
        <dbReference type="ARBA" id="ARBA00023136"/>
    </source>
</evidence>
<feature type="transmembrane region" description="Helical" evidence="11">
    <location>
        <begin position="162"/>
        <end position="182"/>
    </location>
</feature>